<gene>
    <name evidence="6" type="primary">hpdB_1</name>
    <name evidence="6" type="ORF">BEI61_01104</name>
</gene>
<dbReference type="Pfam" id="PF02901">
    <property type="entry name" value="PFL-like"/>
    <property type="match status" value="1"/>
</dbReference>
<feature type="domain" description="PFL" evidence="5">
    <location>
        <begin position="1"/>
        <end position="594"/>
    </location>
</feature>
<reference evidence="6 7" key="1">
    <citation type="submission" date="2016-07" db="EMBL/GenBank/DDBJ databases">
        <title>Characterization of isolates of Eisenbergiella tayi derived from blood cultures, using whole genome sequencing.</title>
        <authorList>
            <person name="Burdz T."/>
            <person name="Wiebe D."/>
            <person name="Huynh C."/>
            <person name="Bernard K."/>
        </authorList>
    </citation>
    <scope>NUCLEOTIDE SEQUENCE [LARGE SCALE GENOMIC DNA]</scope>
    <source>
        <strain evidence="6 7">NML 110608</strain>
    </source>
</reference>
<dbReference type="PROSITE" id="PS51554">
    <property type="entry name" value="PFL"/>
    <property type="match status" value="1"/>
</dbReference>
<evidence type="ECO:0000256" key="3">
    <source>
        <dbReference type="PROSITE-ProRule" id="PRU00493"/>
    </source>
</evidence>
<name>A0A1E3A9Y6_9FIRM</name>
<dbReference type="InterPro" id="IPR004184">
    <property type="entry name" value="PFL_dom"/>
</dbReference>
<dbReference type="PROSITE" id="PS51149">
    <property type="entry name" value="GLY_RADICAL_2"/>
    <property type="match status" value="1"/>
</dbReference>
<dbReference type="Gene3D" id="3.20.70.20">
    <property type="match status" value="1"/>
</dbReference>
<evidence type="ECO:0000259" key="4">
    <source>
        <dbReference type="PROSITE" id="PS51149"/>
    </source>
</evidence>
<dbReference type="EC" id="4.1.1.83" evidence="6"/>
<protein>
    <submittedName>
        <fullName evidence="6">4-hydroxyphenylacetate decarboxylase large subunit</fullName>
        <ecNumber evidence="6">4.1.1.83</ecNumber>
    </submittedName>
</protein>
<keyword evidence="1 3" id="KW-0556">Organic radical</keyword>
<dbReference type="GO" id="GO:0005829">
    <property type="term" value="C:cytosol"/>
    <property type="evidence" value="ECO:0007669"/>
    <property type="project" value="TreeGrafter"/>
</dbReference>
<evidence type="ECO:0000256" key="2">
    <source>
        <dbReference type="ARBA" id="ARBA00023239"/>
    </source>
</evidence>
<dbReference type="Proteomes" id="UP000094067">
    <property type="component" value="Unassembled WGS sequence"/>
</dbReference>
<dbReference type="PANTHER" id="PTHR43641:SF2">
    <property type="entry name" value="DEHYDRATASE YBIW-RELATED"/>
    <property type="match status" value="1"/>
</dbReference>
<dbReference type="SUPFAM" id="SSF51998">
    <property type="entry name" value="PFL-like glycyl radical enzymes"/>
    <property type="match status" value="1"/>
</dbReference>
<dbReference type="AlphaFoldDB" id="A0A1E3A9Y6"/>
<evidence type="ECO:0000313" key="7">
    <source>
        <dbReference type="Proteomes" id="UP000094067"/>
    </source>
</evidence>
<organism evidence="6 7">
    <name type="scientific">Eisenbergiella tayi</name>
    <dbReference type="NCBI Taxonomy" id="1432052"/>
    <lineage>
        <taxon>Bacteria</taxon>
        <taxon>Bacillati</taxon>
        <taxon>Bacillota</taxon>
        <taxon>Clostridia</taxon>
        <taxon>Lachnospirales</taxon>
        <taxon>Lachnospiraceae</taxon>
        <taxon>Eisenbergiella</taxon>
    </lineage>
</organism>
<sequence>MINTEKTVLSPRIERKIEQLHQDKIRINKEKIDHFGYLDIDDHGFLYFPDFTFEPITHEDGRVYGMKMLGDNYRKILNEMPVYSNPSSALATCWPGNLSNWMEIGFREENEPKHLFPIYEKYNILQHGCGGMNHLCPDLTIGLQLGWKGLLEKVRYYKELNIHGDASFYEGEEQLLLGVLEWIKRHVDYTRGLAENAAEEELRIHYTQVADCNEWLLENPPRTLREACQFTAHFQCIDRMYYAGGALGQMDELFRPYYEKDKESLGLTDEEAVWYFASLFFNDTHYSQIGGLTPAGDQDLASRVSFLILDAVHYLKIPSNVAIRVHDSMNEVLLRRSLEYNMEDGTGVCYSCNMGCEEGFVKNGFPEELARMRIKSGCNWTAIPGVEYPLQDVTRINMPMALYQAMEEMKGMEQQGTDTLWELFAKHLTIMVDCIKEGYDWHYEHVSEDTPEIILNLFMHGPVERGLNCARGGVDIIDLNIDGIGLATVADSFGAIEQRIEKEKVLTFPELYAALDADFEGYERIRLMLKNIDRLGAPHSPSMKWAEKVRDLFVSLCMDEPTPRHRLKVIAGMFSHGDIVRYGETLPATPNGRKYGDPISHSNEPDPGFANGLHTFSPSLKANTVAKLQPGFGNSSPLHLDVDNSMITKEGGVEALETLIHTHNHMGGTLINLNCLTKDRLLKAHADPDSDPDLVVRVTGYSAFFSSLSPKYRQQIVDRFLN</sequence>
<dbReference type="EMBL" id="MCGH01000002">
    <property type="protein sequence ID" value="ODM05221.1"/>
    <property type="molecule type" value="Genomic_DNA"/>
</dbReference>
<dbReference type="InterPro" id="IPR001150">
    <property type="entry name" value="Gly_radical"/>
</dbReference>
<dbReference type="RefSeq" id="WP_069151570.1">
    <property type="nucleotide sequence ID" value="NZ_MCGH01000002.1"/>
</dbReference>
<dbReference type="GO" id="GO:0043722">
    <property type="term" value="F:4-hydroxyphenylacetate decarboxylase activity"/>
    <property type="evidence" value="ECO:0007669"/>
    <property type="project" value="UniProtKB-EC"/>
</dbReference>
<evidence type="ECO:0000256" key="1">
    <source>
        <dbReference type="ARBA" id="ARBA00022818"/>
    </source>
</evidence>
<accession>A0A1E3A9Y6</accession>
<evidence type="ECO:0000313" key="6">
    <source>
        <dbReference type="EMBL" id="ODM05221.1"/>
    </source>
</evidence>
<comment type="caution">
    <text evidence="6">The sequence shown here is derived from an EMBL/GenBank/DDBJ whole genome shotgun (WGS) entry which is preliminary data.</text>
</comment>
<proteinExistence type="predicted"/>
<feature type="domain" description="Glycine radical" evidence="4">
    <location>
        <begin position="603"/>
        <end position="722"/>
    </location>
</feature>
<dbReference type="Pfam" id="PF01228">
    <property type="entry name" value="Gly_radical"/>
    <property type="match status" value="1"/>
</dbReference>
<dbReference type="PATRIC" id="fig|1432052.4.peg.1243"/>
<dbReference type="PANTHER" id="PTHR43641">
    <property type="entry name" value="FORMATE ACETYLTRANSFERASE 3-RELATED"/>
    <property type="match status" value="1"/>
</dbReference>
<keyword evidence="2 6" id="KW-0456">Lyase</keyword>
<feature type="modified residue" description="Glycine radical" evidence="3">
    <location>
        <position position="700"/>
    </location>
</feature>
<evidence type="ECO:0000259" key="5">
    <source>
        <dbReference type="PROSITE" id="PS51554"/>
    </source>
</evidence>
<dbReference type="InterPro" id="IPR051215">
    <property type="entry name" value="GRE"/>
</dbReference>